<keyword evidence="3" id="KW-1185">Reference proteome</keyword>
<name>A0A4Z2E0C9_9TELE</name>
<feature type="compositionally biased region" description="Polar residues" evidence="1">
    <location>
        <begin position="49"/>
        <end position="58"/>
    </location>
</feature>
<comment type="caution">
    <text evidence="2">The sequence shown here is derived from an EMBL/GenBank/DDBJ whole genome shotgun (WGS) entry which is preliminary data.</text>
</comment>
<gene>
    <name evidence="2" type="ORF">EYF80_067719</name>
</gene>
<feature type="region of interest" description="Disordered" evidence="1">
    <location>
        <begin position="1"/>
        <end position="126"/>
    </location>
</feature>
<proteinExistence type="predicted"/>
<evidence type="ECO:0000256" key="1">
    <source>
        <dbReference type="SAM" id="MobiDB-lite"/>
    </source>
</evidence>
<feature type="compositionally biased region" description="Polar residues" evidence="1">
    <location>
        <begin position="1"/>
        <end position="19"/>
    </location>
</feature>
<feature type="compositionally biased region" description="Basic and acidic residues" evidence="1">
    <location>
        <begin position="30"/>
        <end position="39"/>
    </location>
</feature>
<sequence length="126" mass="13476">MCLSQTSEDGQHPESQVCSGETPPPLGLRPLDESPRRFWDAGFRGDVPSGSNDLQPSSAVWLGGRMSRRAARKRRVGGRRAEGLRDMSTCGSQSGAGPDVRLGRLTEPMSWGGAEGAGPKSHNLFI</sequence>
<reference evidence="2 3" key="1">
    <citation type="submission" date="2019-03" db="EMBL/GenBank/DDBJ databases">
        <title>First draft genome of Liparis tanakae, snailfish: a comprehensive survey of snailfish specific genes.</title>
        <authorList>
            <person name="Kim W."/>
            <person name="Song I."/>
            <person name="Jeong J.-H."/>
            <person name="Kim D."/>
            <person name="Kim S."/>
            <person name="Ryu S."/>
            <person name="Song J.Y."/>
            <person name="Lee S.K."/>
        </authorList>
    </citation>
    <scope>NUCLEOTIDE SEQUENCE [LARGE SCALE GENOMIC DNA]</scope>
    <source>
        <tissue evidence="2">Muscle</tissue>
    </source>
</reference>
<dbReference type="AlphaFoldDB" id="A0A4Z2E0C9"/>
<dbReference type="EMBL" id="SRLO01023855">
    <property type="protein sequence ID" value="TNN22167.1"/>
    <property type="molecule type" value="Genomic_DNA"/>
</dbReference>
<feature type="compositionally biased region" description="Basic residues" evidence="1">
    <location>
        <begin position="66"/>
        <end position="78"/>
    </location>
</feature>
<evidence type="ECO:0000313" key="2">
    <source>
        <dbReference type="EMBL" id="TNN22167.1"/>
    </source>
</evidence>
<organism evidence="2 3">
    <name type="scientific">Liparis tanakae</name>
    <name type="common">Tanaka's snailfish</name>
    <dbReference type="NCBI Taxonomy" id="230148"/>
    <lineage>
        <taxon>Eukaryota</taxon>
        <taxon>Metazoa</taxon>
        <taxon>Chordata</taxon>
        <taxon>Craniata</taxon>
        <taxon>Vertebrata</taxon>
        <taxon>Euteleostomi</taxon>
        <taxon>Actinopterygii</taxon>
        <taxon>Neopterygii</taxon>
        <taxon>Teleostei</taxon>
        <taxon>Neoteleostei</taxon>
        <taxon>Acanthomorphata</taxon>
        <taxon>Eupercaria</taxon>
        <taxon>Perciformes</taxon>
        <taxon>Cottioidei</taxon>
        <taxon>Cottales</taxon>
        <taxon>Liparidae</taxon>
        <taxon>Liparis</taxon>
    </lineage>
</organism>
<protein>
    <submittedName>
        <fullName evidence="2">Uncharacterized protein</fullName>
    </submittedName>
</protein>
<accession>A0A4Z2E0C9</accession>
<evidence type="ECO:0000313" key="3">
    <source>
        <dbReference type="Proteomes" id="UP000314294"/>
    </source>
</evidence>
<dbReference type="Proteomes" id="UP000314294">
    <property type="component" value="Unassembled WGS sequence"/>
</dbReference>